<feature type="compositionally biased region" description="Basic residues" evidence="13">
    <location>
        <begin position="730"/>
        <end position="742"/>
    </location>
</feature>
<keyword evidence="11" id="KW-0624">Polysaccharide degradation</keyword>
<feature type="compositionally biased region" description="Polar residues" evidence="13">
    <location>
        <begin position="57"/>
        <end position="66"/>
    </location>
</feature>
<dbReference type="FunFam" id="3.20.20.80:FF:000075">
    <property type="entry name" value="Sporulation-specific chitinase"/>
    <property type="match status" value="1"/>
</dbReference>
<dbReference type="InterPro" id="IPR017853">
    <property type="entry name" value="GH"/>
</dbReference>
<evidence type="ECO:0000313" key="17">
    <source>
        <dbReference type="Proteomes" id="UP000076874"/>
    </source>
</evidence>
<evidence type="ECO:0000256" key="5">
    <source>
        <dbReference type="ARBA" id="ARBA00022525"/>
    </source>
</evidence>
<evidence type="ECO:0000256" key="4">
    <source>
        <dbReference type="ARBA" id="ARBA00012729"/>
    </source>
</evidence>
<name>A0A167ZZH0_9HYPO</name>
<organism evidence="16 17">
    <name type="scientific">Niveomyces insectorum RCEF 264</name>
    <dbReference type="NCBI Taxonomy" id="1081102"/>
    <lineage>
        <taxon>Eukaryota</taxon>
        <taxon>Fungi</taxon>
        <taxon>Dikarya</taxon>
        <taxon>Ascomycota</taxon>
        <taxon>Pezizomycotina</taxon>
        <taxon>Sordariomycetes</taxon>
        <taxon>Hypocreomycetidae</taxon>
        <taxon>Hypocreales</taxon>
        <taxon>Cordycipitaceae</taxon>
        <taxon>Niveomyces</taxon>
    </lineage>
</organism>
<dbReference type="SUPFAM" id="SSF51445">
    <property type="entry name" value="(Trans)glycosidases"/>
    <property type="match status" value="1"/>
</dbReference>
<evidence type="ECO:0000259" key="15">
    <source>
        <dbReference type="PROSITE" id="PS51910"/>
    </source>
</evidence>
<dbReference type="GO" id="GO:0008843">
    <property type="term" value="F:endochitinase activity"/>
    <property type="evidence" value="ECO:0007669"/>
    <property type="project" value="UniProtKB-EC"/>
</dbReference>
<comment type="similarity">
    <text evidence="3">Belongs to the glycosyl hydrolase 18 family. Chitinase class V subfamily.</text>
</comment>
<evidence type="ECO:0000256" key="2">
    <source>
        <dbReference type="ARBA" id="ARBA00004613"/>
    </source>
</evidence>
<evidence type="ECO:0000256" key="3">
    <source>
        <dbReference type="ARBA" id="ARBA00008682"/>
    </source>
</evidence>
<comment type="catalytic activity">
    <reaction evidence="1">
        <text>Random endo-hydrolysis of N-acetyl-beta-D-glucosaminide (1-&gt;4)-beta-linkages in chitin and chitodextrins.</text>
        <dbReference type="EC" id="3.2.1.14"/>
    </reaction>
</comment>
<dbReference type="Proteomes" id="UP000076874">
    <property type="component" value="Unassembled WGS sequence"/>
</dbReference>
<evidence type="ECO:0000256" key="13">
    <source>
        <dbReference type="SAM" id="MobiDB-lite"/>
    </source>
</evidence>
<dbReference type="InterPro" id="IPR011583">
    <property type="entry name" value="Chitinase_II/V-like_cat"/>
</dbReference>
<feature type="region of interest" description="Disordered" evidence="13">
    <location>
        <begin position="470"/>
        <end position="565"/>
    </location>
</feature>
<keyword evidence="10 12" id="KW-0326">Glycosidase</keyword>
<dbReference type="STRING" id="1081102.A0A167ZZH0"/>
<evidence type="ECO:0000256" key="14">
    <source>
        <dbReference type="SAM" id="SignalP"/>
    </source>
</evidence>
<keyword evidence="7 12" id="KW-0378">Hydrolase</keyword>
<dbReference type="GO" id="GO:0000272">
    <property type="term" value="P:polysaccharide catabolic process"/>
    <property type="evidence" value="ECO:0007669"/>
    <property type="project" value="UniProtKB-KW"/>
</dbReference>
<dbReference type="PROSITE" id="PS51910">
    <property type="entry name" value="GH18_2"/>
    <property type="match status" value="1"/>
</dbReference>
<accession>A0A167ZZH0</accession>
<keyword evidence="9" id="KW-0119">Carbohydrate metabolism</keyword>
<protein>
    <recommendedName>
        <fullName evidence="4">chitinase</fullName>
        <ecNumber evidence="4">3.2.1.14</ecNumber>
    </recommendedName>
</protein>
<evidence type="ECO:0000256" key="12">
    <source>
        <dbReference type="RuleBase" id="RU000489"/>
    </source>
</evidence>
<dbReference type="InterPro" id="IPR001579">
    <property type="entry name" value="Glyco_hydro_18_chit_AS"/>
</dbReference>
<dbReference type="Pfam" id="PF11885">
    <property type="entry name" value="DUF3405"/>
    <property type="match status" value="1"/>
</dbReference>
<feature type="region of interest" description="Disordered" evidence="13">
    <location>
        <begin position="711"/>
        <end position="761"/>
    </location>
</feature>
<reference evidence="16 17" key="1">
    <citation type="journal article" date="2016" name="Genome Biol. Evol.">
        <title>Divergent and convergent evolution of fungal pathogenicity.</title>
        <authorList>
            <person name="Shang Y."/>
            <person name="Xiao G."/>
            <person name="Zheng P."/>
            <person name="Cen K."/>
            <person name="Zhan S."/>
            <person name="Wang C."/>
        </authorList>
    </citation>
    <scope>NUCLEOTIDE SEQUENCE [LARGE SCALE GENOMIC DNA]</scope>
    <source>
        <strain evidence="16 17">RCEF 264</strain>
    </source>
</reference>
<keyword evidence="17" id="KW-1185">Reference proteome</keyword>
<dbReference type="InterPro" id="IPR029070">
    <property type="entry name" value="Chitinase_insertion_sf"/>
</dbReference>
<dbReference type="PANTHER" id="PTHR36205">
    <property type="entry name" value="CHROMOSOME 19, WHOLE GENOME SHOTGUN SEQUENCE"/>
    <property type="match status" value="1"/>
</dbReference>
<evidence type="ECO:0000256" key="7">
    <source>
        <dbReference type="ARBA" id="ARBA00022801"/>
    </source>
</evidence>
<dbReference type="CDD" id="cd06548">
    <property type="entry name" value="GH18_chitinase"/>
    <property type="match status" value="1"/>
</dbReference>
<feature type="domain" description="GH18" evidence="15">
    <location>
        <begin position="89"/>
        <end position="452"/>
    </location>
</feature>
<dbReference type="InterPro" id="IPR021822">
    <property type="entry name" value="DUF3405"/>
</dbReference>
<evidence type="ECO:0000256" key="6">
    <source>
        <dbReference type="ARBA" id="ARBA00022729"/>
    </source>
</evidence>
<sequence length="1189" mass="130272">MKSTLLALASCLLAAPAAALPGAPWGSSVVKVAGASTTPNTDGTTSSVQATANTAATGSLASSQATPRPFSNHRYSNTTTGAGGSESGYSSSLYFTNWGIYGANFQPQQIPADKVTRILYAFADIGSDGTVKSSDSYADVEKHYPTDSWNDLGKNAYGCVKQLYLLKKKHRQLKVLLSIGGWTYSPKFPPIAATAAGRQTFAQSAVQLMGDWGFDGIDLDWEYPSNAAQARDFVSLLQACREALDNYADAHAPGYHFLITIASPAGPKNYNAMDLAGMDPYVDAWNLMAYDYAGSWDNTSGHQANIYKDPDNSLATKFSTEQALDDYLDKGIDSSKIMMGLPLYGRSFEATSGLGQPYSGVGAGTVQSGIWLYKDLPRKGAEEAYDSIAHASYSYDKKSRELISYDNVASARKKSSYLMDKRLGGAVYWEASGDRNDSSSLISTVARELASLDRSHNLLKYPASQYDNIRTGVPDVSWNRSGQRGRVLPKPESIPSHDRGIGPAIRPESSHHNNGDSSAMPADTTAGDGGSNEQSEPQESDDFGKEYENAGGNPSAGNLYGGTLSAFDPSEPKKFDKDNGVLTEWTAAASIHSRRPFKMNPYPAYNSRAWRAARHARYEPCTGPGERPLPDIAAFPGRPKNFPPPSFGSYEVFGLDPSLCFERDTRLGVYALPLETRDAVDWGALQTACVARNVARFNLTGPANDFLTTAYGPINDGNDDDSSDTDTNAQKKRSKPQPRHWWKRTDTPLPRAGGRVFPRRGPDVVREPRTAILLRSYTGKEYTENDRYIIRSLVSELALRSGGEYQVFLLVHVKEPGVDLLADRRAYEAQRRAAVPPEFRGMTLLWNDAAVRDRYPRLARGHHGAATDVHSAQWLPVQAFAQEFREFAHVWNWEMDTRLTGHAYDMLEKLAAFAKRQPRKGLWERNERYYIPGYYGAYDTAFRASVDAAAAAAGHDAVWGAPRLPFIHPVGPSPPLPAGPGYDDDYQWGTDEEADLITLAPLFDPRDSGWILGNDVWAYSDENHTSGSLPRRGSIGTQCRLSRALLDIMHVESLRGNHAASEMVPGTVSLLHGLKAVFAPIPVFMDRPISPARLARWFNSGPRGGSSGGPDSAMGWGREDRFRGATWYYRAGPPQRLYNNWVGYEDNGVGGLEWELARGRPCLPAMFLHPVKDVLPTGPGYRSESNLPY</sequence>
<dbReference type="Gene3D" id="3.10.50.10">
    <property type="match status" value="1"/>
</dbReference>
<dbReference type="Pfam" id="PF00704">
    <property type="entry name" value="Glyco_hydro_18"/>
    <property type="match status" value="1"/>
</dbReference>
<gene>
    <name evidence="16" type="ORF">SPI_00262</name>
</gene>
<dbReference type="EMBL" id="AZHD01000001">
    <property type="protein sequence ID" value="OAA68067.1"/>
    <property type="molecule type" value="Genomic_DNA"/>
</dbReference>
<evidence type="ECO:0000256" key="10">
    <source>
        <dbReference type="ARBA" id="ARBA00023295"/>
    </source>
</evidence>
<dbReference type="EC" id="3.2.1.14" evidence="4"/>
<keyword evidence="5" id="KW-0964">Secreted</keyword>
<dbReference type="InterPro" id="IPR001223">
    <property type="entry name" value="Glyco_hydro18_cat"/>
</dbReference>
<dbReference type="PANTHER" id="PTHR36205:SF2">
    <property type="entry name" value="MAJOR FACILITATOR SUPERFAMILY TRANSPORTER"/>
    <property type="match status" value="1"/>
</dbReference>
<dbReference type="PROSITE" id="PS01095">
    <property type="entry name" value="GH18_1"/>
    <property type="match status" value="1"/>
</dbReference>
<comment type="subcellular location">
    <subcellularLocation>
        <location evidence="2">Secreted</location>
    </subcellularLocation>
</comment>
<evidence type="ECO:0000256" key="1">
    <source>
        <dbReference type="ARBA" id="ARBA00000822"/>
    </source>
</evidence>
<dbReference type="OrthoDB" id="3353407at2759"/>
<feature type="signal peptide" evidence="14">
    <location>
        <begin position="1"/>
        <end position="19"/>
    </location>
</feature>
<feature type="region of interest" description="Disordered" evidence="13">
    <location>
        <begin position="57"/>
        <end position="87"/>
    </location>
</feature>
<dbReference type="FunFam" id="3.10.50.10:FF:000005">
    <property type="entry name" value="Endochitinase B1"/>
    <property type="match status" value="1"/>
</dbReference>
<dbReference type="SMART" id="SM00636">
    <property type="entry name" value="Glyco_18"/>
    <property type="match status" value="1"/>
</dbReference>
<dbReference type="SUPFAM" id="SSF54556">
    <property type="entry name" value="Chitinase insertion domain"/>
    <property type="match status" value="1"/>
</dbReference>
<feature type="chain" id="PRO_5007895221" description="chitinase" evidence="14">
    <location>
        <begin position="20"/>
        <end position="1189"/>
    </location>
</feature>
<dbReference type="Gene3D" id="3.20.20.80">
    <property type="entry name" value="Glycosidases"/>
    <property type="match status" value="1"/>
</dbReference>
<proteinExistence type="inferred from homology"/>
<evidence type="ECO:0000313" key="16">
    <source>
        <dbReference type="EMBL" id="OAA68067.1"/>
    </source>
</evidence>
<comment type="caution">
    <text evidence="16">The sequence shown here is derived from an EMBL/GenBank/DDBJ whole genome shotgun (WGS) entry which is preliminary data.</text>
</comment>
<dbReference type="AlphaFoldDB" id="A0A167ZZH0"/>
<evidence type="ECO:0000256" key="11">
    <source>
        <dbReference type="ARBA" id="ARBA00023326"/>
    </source>
</evidence>
<dbReference type="GO" id="GO:0005576">
    <property type="term" value="C:extracellular region"/>
    <property type="evidence" value="ECO:0007669"/>
    <property type="project" value="UniProtKB-SubCell"/>
</dbReference>
<evidence type="ECO:0000256" key="8">
    <source>
        <dbReference type="ARBA" id="ARBA00023024"/>
    </source>
</evidence>
<keyword evidence="8" id="KW-0146">Chitin degradation</keyword>
<evidence type="ECO:0000256" key="9">
    <source>
        <dbReference type="ARBA" id="ARBA00023277"/>
    </source>
</evidence>
<dbReference type="GO" id="GO:0006032">
    <property type="term" value="P:chitin catabolic process"/>
    <property type="evidence" value="ECO:0007669"/>
    <property type="project" value="UniProtKB-KW"/>
</dbReference>
<keyword evidence="6 14" id="KW-0732">Signal</keyword>
<dbReference type="GO" id="GO:0008061">
    <property type="term" value="F:chitin binding"/>
    <property type="evidence" value="ECO:0007669"/>
    <property type="project" value="InterPro"/>
</dbReference>